<proteinExistence type="inferred from homology"/>
<dbReference type="AlphaFoldDB" id="A0A2P5F4K7"/>
<dbReference type="GO" id="GO:0006869">
    <property type="term" value="P:lipid transport"/>
    <property type="evidence" value="ECO:0007669"/>
    <property type="project" value="InterPro"/>
</dbReference>
<dbReference type="GO" id="GO:0008289">
    <property type="term" value="F:lipid binding"/>
    <property type="evidence" value="ECO:0007669"/>
    <property type="project" value="UniProtKB-KW"/>
</dbReference>
<comment type="similarity">
    <text evidence="2">Belongs to the plant LTP family.</text>
</comment>
<evidence type="ECO:0000256" key="5">
    <source>
        <dbReference type="ARBA" id="ARBA00023157"/>
    </source>
</evidence>
<evidence type="ECO:0000313" key="8">
    <source>
        <dbReference type="Proteomes" id="UP000237000"/>
    </source>
</evidence>
<feature type="domain" description="Bifunctional inhibitor/plant lipid transfer protein/seed storage helical" evidence="6">
    <location>
        <begin position="28"/>
        <end position="61"/>
    </location>
</feature>
<dbReference type="InParanoid" id="A0A2P5F4K7"/>
<comment type="caution">
    <text evidence="7">The sequence shown here is derived from an EMBL/GenBank/DDBJ whole genome shotgun (WGS) entry which is preliminary data.</text>
</comment>
<dbReference type="PRINTS" id="PR00382">
    <property type="entry name" value="LIPIDTRNSFER"/>
</dbReference>
<keyword evidence="3" id="KW-0813">Transport</keyword>
<evidence type="ECO:0000256" key="2">
    <source>
        <dbReference type="ARBA" id="ARBA00009748"/>
    </source>
</evidence>
<sequence length="63" mass="6675">MKRNKSNSAEMKEQLQSIKILDVVFVSAASSIKGINFSLAAGLPGKCGVSVPYKISPSTKCES</sequence>
<dbReference type="InterPro" id="IPR000528">
    <property type="entry name" value="Plant_nsLTP"/>
</dbReference>
<dbReference type="EMBL" id="JXTC01000062">
    <property type="protein sequence ID" value="PON92740.1"/>
    <property type="molecule type" value="Genomic_DNA"/>
</dbReference>
<dbReference type="Proteomes" id="UP000237000">
    <property type="component" value="Unassembled WGS sequence"/>
</dbReference>
<evidence type="ECO:0000256" key="3">
    <source>
        <dbReference type="ARBA" id="ARBA00022448"/>
    </source>
</evidence>
<dbReference type="InterPro" id="IPR036312">
    <property type="entry name" value="Bifun_inhib/LTP/seed_sf"/>
</dbReference>
<dbReference type="SUPFAM" id="SSF47699">
    <property type="entry name" value="Bifunctional inhibitor/lipid-transfer protein/seed storage 2S albumin"/>
    <property type="match status" value="1"/>
</dbReference>
<dbReference type="Pfam" id="PF00234">
    <property type="entry name" value="Tryp_alpha_amyl"/>
    <property type="match status" value="1"/>
</dbReference>
<comment type="function">
    <text evidence="1">Plant non-specific lipid-transfer proteins transfer phospholipids as well as galactolipids across membranes. May play a role in wax or cutin deposition in the cell walls of expanding epidermal cells and certain secretory tissues.</text>
</comment>
<evidence type="ECO:0000256" key="1">
    <source>
        <dbReference type="ARBA" id="ARBA00003211"/>
    </source>
</evidence>
<name>A0A2P5F4K7_TREOI</name>
<keyword evidence="4" id="KW-0446">Lipid-binding</keyword>
<accession>A0A2P5F4K7</accession>
<protein>
    <submittedName>
        <fullName evidence="7">Lipid transfer protein/Par allergen</fullName>
    </submittedName>
</protein>
<evidence type="ECO:0000259" key="6">
    <source>
        <dbReference type="Pfam" id="PF00234"/>
    </source>
</evidence>
<reference evidence="8" key="1">
    <citation type="submission" date="2016-06" db="EMBL/GenBank/DDBJ databases">
        <title>Parallel loss of symbiosis genes in relatives of nitrogen-fixing non-legume Parasponia.</title>
        <authorList>
            <person name="Van Velzen R."/>
            <person name="Holmer R."/>
            <person name="Bu F."/>
            <person name="Rutten L."/>
            <person name="Van Zeijl A."/>
            <person name="Liu W."/>
            <person name="Santuari L."/>
            <person name="Cao Q."/>
            <person name="Sharma T."/>
            <person name="Shen D."/>
            <person name="Roswanjaya Y."/>
            <person name="Wardhani T."/>
            <person name="Kalhor M.S."/>
            <person name="Jansen J."/>
            <person name="Van den Hoogen J."/>
            <person name="Gungor B."/>
            <person name="Hartog M."/>
            <person name="Hontelez J."/>
            <person name="Verver J."/>
            <person name="Yang W.-C."/>
            <person name="Schijlen E."/>
            <person name="Repin R."/>
            <person name="Schilthuizen M."/>
            <person name="Schranz E."/>
            <person name="Heidstra R."/>
            <person name="Miyata K."/>
            <person name="Fedorova E."/>
            <person name="Kohlen W."/>
            <person name="Bisseling T."/>
            <person name="Smit S."/>
            <person name="Geurts R."/>
        </authorList>
    </citation>
    <scope>NUCLEOTIDE SEQUENCE [LARGE SCALE GENOMIC DNA]</scope>
    <source>
        <strain evidence="8">cv. RG33-2</strain>
    </source>
</reference>
<keyword evidence="8" id="KW-1185">Reference proteome</keyword>
<evidence type="ECO:0000256" key="4">
    <source>
        <dbReference type="ARBA" id="ARBA00023121"/>
    </source>
</evidence>
<dbReference type="InterPro" id="IPR016140">
    <property type="entry name" value="Bifunc_inhib/LTP/seed_store"/>
</dbReference>
<organism evidence="7 8">
    <name type="scientific">Trema orientale</name>
    <name type="common">Charcoal tree</name>
    <name type="synonym">Celtis orientalis</name>
    <dbReference type="NCBI Taxonomy" id="63057"/>
    <lineage>
        <taxon>Eukaryota</taxon>
        <taxon>Viridiplantae</taxon>
        <taxon>Streptophyta</taxon>
        <taxon>Embryophyta</taxon>
        <taxon>Tracheophyta</taxon>
        <taxon>Spermatophyta</taxon>
        <taxon>Magnoliopsida</taxon>
        <taxon>eudicotyledons</taxon>
        <taxon>Gunneridae</taxon>
        <taxon>Pentapetalae</taxon>
        <taxon>rosids</taxon>
        <taxon>fabids</taxon>
        <taxon>Rosales</taxon>
        <taxon>Cannabaceae</taxon>
        <taxon>Trema</taxon>
    </lineage>
</organism>
<gene>
    <name evidence="7" type="ORF">TorRG33x02_113380</name>
</gene>
<evidence type="ECO:0000313" key="7">
    <source>
        <dbReference type="EMBL" id="PON92740.1"/>
    </source>
</evidence>
<dbReference type="OrthoDB" id="1890443at2759"/>
<dbReference type="Gene3D" id="1.10.110.10">
    <property type="entry name" value="Plant lipid-transfer and hydrophobic proteins"/>
    <property type="match status" value="1"/>
</dbReference>
<keyword evidence="5" id="KW-1015">Disulfide bond</keyword>